<protein>
    <recommendedName>
        <fullName evidence="2">Response regulatory domain-containing protein</fullName>
    </recommendedName>
</protein>
<dbReference type="Pfam" id="PF00072">
    <property type="entry name" value="Response_reg"/>
    <property type="match status" value="1"/>
</dbReference>
<dbReference type="CDD" id="cd00156">
    <property type="entry name" value="REC"/>
    <property type="match status" value="1"/>
</dbReference>
<keyword evidence="1" id="KW-0597">Phosphoprotein</keyword>
<sequence>MIPPHIVLIIDDDALLGHSLMRLAERTFPGYQCVWARDGVAGVALAHQHAAQLRLVVLDIAMPCMDGNLAAVQIRTIAPHVPILPFSAHEQSWPMLLELGCVPPLRKHPDMVRSLPRRMQQAIASEVAPLPDRSWIRAQRQSGDLLLEQAQQMAEPSVPPPADKVERALMWLDKYCGRFPTPAREVLQARKLLREACKTHE</sequence>
<evidence type="ECO:0000313" key="3">
    <source>
        <dbReference type="EMBL" id="KPV53711.1"/>
    </source>
</evidence>
<gene>
    <name evidence="3" type="ORF">SE17_08025</name>
</gene>
<organism evidence="3 4">
    <name type="scientific">Kouleothrix aurantiaca</name>
    <dbReference type="NCBI Taxonomy" id="186479"/>
    <lineage>
        <taxon>Bacteria</taxon>
        <taxon>Bacillati</taxon>
        <taxon>Chloroflexota</taxon>
        <taxon>Chloroflexia</taxon>
        <taxon>Chloroflexales</taxon>
        <taxon>Roseiflexineae</taxon>
        <taxon>Roseiflexaceae</taxon>
        <taxon>Kouleothrix</taxon>
    </lineage>
</organism>
<accession>A0A0P9DJP6</accession>
<dbReference type="GO" id="GO:0000160">
    <property type="term" value="P:phosphorelay signal transduction system"/>
    <property type="evidence" value="ECO:0007669"/>
    <property type="project" value="InterPro"/>
</dbReference>
<dbReference type="Gene3D" id="3.40.50.2300">
    <property type="match status" value="1"/>
</dbReference>
<dbReference type="SUPFAM" id="SSF52172">
    <property type="entry name" value="CheY-like"/>
    <property type="match status" value="1"/>
</dbReference>
<comment type="caution">
    <text evidence="3">The sequence shown here is derived from an EMBL/GenBank/DDBJ whole genome shotgun (WGS) entry which is preliminary data.</text>
</comment>
<name>A0A0P9DJP6_9CHLR</name>
<proteinExistence type="predicted"/>
<feature type="domain" description="Response regulatory" evidence="2">
    <location>
        <begin position="6"/>
        <end position="130"/>
    </location>
</feature>
<reference evidence="3 4" key="1">
    <citation type="submission" date="2015-09" db="EMBL/GenBank/DDBJ databases">
        <title>Draft genome sequence of Kouleothrix aurantiaca JCM 19913.</title>
        <authorList>
            <person name="Hemp J."/>
        </authorList>
    </citation>
    <scope>NUCLEOTIDE SEQUENCE [LARGE SCALE GENOMIC DNA]</scope>
    <source>
        <strain evidence="3 4">COM-B</strain>
    </source>
</reference>
<evidence type="ECO:0000313" key="4">
    <source>
        <dbReference type="Proteomes" id="UP000050509"/>
    </source>
</evidence>
<dbReference type="AlphaFoldDB" id="A0A0P9DJP6"/>
<keyword evidence="4" id="KW-1185">Reference proteome</keyword>
<dbReference type="InterPro" id="IPR001789">
    <property type="entry name" value="Sig_transdc_resp-reg_receiver"/>
</dbReference>
<evidence type="ECO:0000259" key="2">
    <source>
        <dbReference type="PROSITE" id="PS50110"/>
    </source>
</evidence>
<dbReference type="Proteomes" id="UP000050509">
    <property type="component" value="Unassembled WGS sequence"/>
</dbReference>
<dbReference type="SMART" id="SM00448">
    <property type="entry name" value="REC"/>
    <property type="match status" value="1"/>
</dbReference>
<dbReference type="PROSITE" id="PS50110">
    <property type="entry name" value="RESPONSE_REGULATORY"/>
    <property type="match status" value="1"/>
</dbReference>
<evidence type="ECO:0000256" key="1">
    <source>
        <dbReference type="PROSITE-ProRule" id="PRU00169"/>
    </source>
</evidence>
<dbReference type="InterPro" id="IPR011006">
    <property type="entry name" value="CheY-like_superfamily"/>
</dbReference>
<feature type="modified residue" description="4-aspartylphosphate" evidence="1">
    <location>
        <position position="59"/>
    </location>
</feature>
<dbReference type="EMBL" id="LJCR01000195">
    <property type="protein sequence ID" value="KPV53711.1"/>
    <property type="molecule type" value="Genomic_DNA"/>
</dbReference>